<evidence type="ECO:0000256" key="6">
    <source>
        <dbReference type="SAM" id="MobiDB-lite"/>
    </source>
</evidence>
<feature type="transmembrane region" description="Helical" evidence="7">
    <location>
        <begin position="270"/>
        <end position="295"/>
    </location>
</feature>
<evidence type="ECO:0000313" key="10">
    <source>
        <dbReference type="Proteomes" id="UP001201980"/>
    </source>
</evidence>
<feature type="compositionally biased region" description="Basic and acidic residues" evidence="6">
    <location>
        <begin position="408"/>
        <end position="421"/>
    </location>
</feature>
<dbReference type="EMBL" id="JAKWBI020000010">
    <property type="protein sequence ID" value="KAJ2906669.1"/>
    <property type="molecule type" value="Genomic_DNA"/>
</dbReference>
<feature type="transmembrane region" description="Helical" evidence="7">
    <location>
        <begin position="57"/>
        <end position="77"/>
    </location>
</feature>
<evidence type="ECO:0000313" key="9">
    <source>
        <dbReference type="EMBL" id="KAJ2906669.1"/>
    </source>
</evidence>
<dbReference type="PANTHER" id="PTHR33048:SF42">
    <property type="entry name" value="INTEGRAL MEMBRANE PROTEIN"/>
    <property type="match status" value="1"/>
</dbReference>
<dbReference type="Proteomes" id="UP001201980">
    <property type="component" value="Unassembled WGS sequence"/>
</dbReference>
<organism evidence="9 10">
    <name type="scientific">Zalerion maritima</name>
    <dbReference type="NCBI Taxonomy" id="339359"/>
    <lineage>
        <taxon>Eukaryota</taxon>
        <taxon>Fungi</taxon>
        <taxon>Dikarya</taxon>
        <taxon>Ascomycota</taxon>
        <taxon>Pezizomycotina</taxon>
        <taxon>Sordariomycetes</taxon>
        <taxon>Lulworthiomycetidae</taxon>
        <taxon>Lulworthiales</taxon>
        <taxon>Lulworthiaceae</taxon>
        <taxon>Zalerion</taxon>
    </lineage>
</organism>
<feature type="transmembrane region" description="Helical" evidence="7">
    <location>
        <begin position="187"/>
        <end position="209"/>
    </location>
</feature>
<dbReference type="GO" id="GO:0016020">
    <property type="term" value="C:membrane"/>
    <property type="evidence" value="ECO:0007669"/>
    <property type="project" value="UniProtKB-SubCell"/>
</dbReference>
<keyword evidence="10" id="KW-1185">Reference proteome</keyword>
<accession>A0AAD5RXZ4</accession>
<reference evidence="9" key="1">
    <citation type="submission" date="2022-07" db="EMBL/GenBank/DDBJ databases">
        <title>Draft genome sequence of Zalerion maritima ATCC 34329, a (micro)plastics degrading marine fungus.</title>
        <authorList>
            <person name="Paco A."/>
            <person name="Goncalves M.F.M."/>
            <person name="Rocha-Santos T.A.P."/>
            <person name="Alves A."/>
        </authorList>
    </citation>
    <scope>NUCLEOTIDE SEQUENCE</scope>
    <source>
        <strain evidence="9">ATCC 34329</strain>
    </source>
</reference>
<protein>
    <recommendedName>
        <fullName evidence="8">Rhodopsin domain-containing protein</fullName>
    </recommendedName>
</protein>
<feature type="region of interest" description="Disordered" evidence="6">
    <location>
        <begin position="694"/>
        <end position="714"/>
    </location>
</feature>
<keyword evidence="3 7" id="KW-1133">Transmembrane helix</keyword>
<evidence type="ECO:0000256" key="2">
    <source>
        <dbReference type="ARBA" id="ARBA00022692"/>
    </source>
</evidence>
<comment type="caution">
    <text evidence="9">The sequence shown here is derived from an EMBL/GenBank/DDBJ whole genome shotgun (WGS) entry which is preliminary data.</text>
</comment>
<feature type="region of interest" description="Disordered" evidence="6">
    <location>
        <begin position="359"/>
        <end position="464"/>
    </location>
</feature>
<evidence type="ECO:0000259" key="8">
    <source>
        <dbReference type="Pfam" id="PF20684"/>
    </source>
</evidence>
<sequence length="714" mass="76161">MPPPPPPLPARTPPSLLLHYWGLAGPVAKPLFTSFPTSSSFSLQSNLFLNPDAKNRGHAIVASVGVFAGAAGLFLFLRVFSRLRSRGIRGIGVDDSLLIIAWILTVAQCTSTTFSVLHGYGQFSPAPSYPSPSYSVVASLHPLVLAAITHDRLLSFIFTSLASACAKVSFSLSLLRLATHRPWMWWQLWFTIASSCLLQFVVVLIPFIACKPAQKLWEPWLEGECTSYVYGAEQRFGVFASVYSGLQDLLLTFLFPWYLLPQLYIYGPEWVGVIAAMVMGTMGSVSSFLLTSYILHPYPSSALFSEPFDFTRPGISLTPLILSEPAFLVIASSIPFLRNLLGVHKPGGVAYLERYGPTPARSPTSLRKAPRCAGRRSSKKKSSLSGGSCSLVQVQEVPPASQDGQDDQDGHGHGHGDEHNHHFLPRGSSWHDSTTDPDGGGSALACGACRDGSSSGHPTPPSPAAAAAAASVSVSVSVSPRISPATHLPYSRSRPRVPSVPSAPSVPAAAHAHSSRIHNHNLGRDRKGLPAQAQADDDDDDDAGPHPGRPVLIPNTSAPRPADAMGTERLGRAEGGSGNSGAGCSAGTSSTTDSRRRESHWSGSRGRGQDWGWDGGREDKTGGNKAGPESPAVKVSRVDTSGSFEVWSSASEGERERQREHWRRYSGGGYYHDGEFPAGNNYGGGCGYGYGGDDVGMEDLGPVPSRDVSARERV</sequence>
<dbReference type="Pfam" id="PF20684">
    <property type="entry name" value="Fung_rhodopsin"/>
    <property type="match status" value="1"/>
</dbReference>
<comment type="subcellular location">
    <subcellularLocation>
        <location evidence="1">Membrane</location>
        <topology evidence="1">Multi-pass membrane protein</topology>
    </subcellularLocation>
</comment>
<feature type="compositionally biased region" description="Low complexity" evidence="6">
    <location>
        <begin position="582"/>
        <end position="592"/>
    </location>
</feature>
<evidence type="ECO:0000256" key="3">
    <source>
        <dbReference type="ARBA" id="ARBA00022989"/>
    </source>
</evidence>
<evidence type="ECO:0000256" key="7">
    <source>
        <dbReference type="SAM" id="Phobius"/>
    </source>
</evidence>
<keyword evidence="2 7" id="KW-0812">Transmembrane</keyword>
<evidence type="ECO:0000256" key="1">
    <source>
        <dbReference type="ARBA" id="ARBA00004141"/>
    </source>
</evidence>
<dbReference type="InterPro" id="IPR049326">
    <property type="entry name" value="Rhodopsin_dom_fungi"/>
</dbReference>
<feature type="transmembrane region" description="Helical" evidence="7">
    <location>
        <begin position="97"/>
        <end position="120"/>
    </location>
</feature>
<feature type="compositionally biased region" description="Basic residues" evidence="6">
    <location>
        <begin position="368"/>
        <end position="382"/>
    </location>
</feature>
<dbReference type="PANTHER" id="PTHR33048">
    <property type="entry name" value="PTH11-LIKE INTEGRAL MEMBRANE PROTEIN (AFU_ORTHOLOGUE AFUA_5G11245)"/>
    <property type="match status" value="1"/>
</dbReference>
<comment type="similarity">
    <text evidence="5">Belongs to the SAT4 family.</text>
</comment>
<feature type="compositionally biased region" description="Low complexity" evidence="6">
    <location>
        <begin position="496"/>
        <end position="512"/>
    </location>
</feature>
<dbReference type="InterPro" id="IPR052337">
    <property type="entry name" value="SAT4-like"/>
</dbReference>
<keyword evidence="4 7" id="KW-0472">Membrane</keyword>
<feature type="transmembrane region" description="Helical" evidence="7">
    <location>
        <begin position="153"/>
        <end position="175"/>
    </location>
</feature>
<gene>
    <name evidence="9" type="ORF">MKZ38_000405</name>
</gene>
<feature type="domain" description="Rhodopsin" evidence="8">
    <location>
        <begin position="77"/>
        <end position="341"/>
    </location>
</feature>
<evidence type="ECO:0000256" key="4">
    <source>
        <dbReference type="ARBA" id="ARBA00023136"/>
    </source>
</evidence>
<name>A0AAD5RXZ4_9PEZI</name>
<feature type="region of interest" description="Disordered" evidence="6">
    <location>
        <begin position="482"/>
        <end position="637"/>
    </location>
</feature>
<evidence type="ECO:0000256" key="5">
    <source>
        <dbReference type="ARBA" id="ARBA00038359"/>
    </source>
</evidence>
<dbReference type="AlphaFoldDB" id="A0AAD5RXZ4"/>
<proteinExistence type="inferred from homology"/>
<feature type="transmembrane region" description="Helical" evidence="7">
    <location>
        <begin position="236"/>
        <end position="258"/>
    </location>
</feature>